<keyword evidence="3" id="KW-1185">Reference proteome</keyword>
<organism evidence="2 3">
    <name type="scientific">Halotalea alkalilenta</name>
    <dbReference type="NCBI Taxonomy" id="376489"/>
    <lineage>
        <taxon>Bacteria</taxon>
        <taxon>Pseudomonadati</taxon>
        <taxon>Pseudomonadota</taxon>
        <taxon>Gammaproteobacteria</taxon>
        <taxon>Oceanospirillales</taxon>
        <taxon>Halomonadaceae</taxon>
        <taxon>Halotalea</taxon>
    </lineage>
</organism>
<keyword evidence="1" id="KW-0472">Membrane</keyword>
<feature type="transmembrane region" description="Helical" evidence="1">
    <location>
        <begin position="180"/>
        <end position="205"/>
    </location>
</feature>
<evidence type="ECO:0000256" key="1">
    <source>
        <dbReference type="SAM" id="Phobius"/>
    </source>
</evidence>
<dbReference type="Proteomes" id="UP000077875">
    <property type="component" value="Chromosome"/>
</dbReference>
<dbReference type="AlphaFoldDB" id="A0A172YA82"/>
<evidence type="ECO:0000313" key="3">
    <source>
        <dbReference type="Proteomes" id="UP000077875"/>
    </source>
</evidence>
<sequence>MADFKTHLSAAAMTGAGLSTAGWYLGAWTLSEALALTGLVALGGILPDIDADRSHAVGLIFTMLAVIAMVAAVIALTPHMTLASLASTGIGVYTGVRYIASGLFRRLTVHRGVWHSLLAALASGFSISALGYHFFGSTAEQAWLQGAALCLGVVIHLLLDECYSVDMVGQRMKRSFGTALKLFDYQSPFSAMAMGVVIVCLLPWLPPWNGLFTLVDLLQGLWQYRWR</sequence>
<reference evidence="2 3" key="1">
    <citation type="submission" date="2016-04" db="EMBL/GenBank/DDBJ databases">
        <title>Complete Genome Sequence of Halotalea alkalilenta IHB B 13600.</title>
        <authorList>
            <person name="Swarnkar M.K."/>
            <person name="Sharma A."/>
            <person name="Kaushal K."/>
            <person name="Soni R."/>
            <person name="Rana S."/>
            <person name="Singh A.K."/>
            <person name="Gulati A."/>
        </authorList>
    </citation>
    <scope>NUCLEOTIDE SEQUENCE [LARGE SCALE GENOMIC DNA]</scope>
    <source>
        <strain evidence="2 3">IHB B 13600</strain>
    </source>
</reference>
<evidence type="ECO:0000313" key="2">
    <source>
        <dbReference type="EMBL" id="ANF56129.1"/>
    </source>
</evidence>
<protein>
    <recommendedName>
        <fullName evidence="4">Hydrolase</fullName>
    </recommendedName>
</protein>
<accession>A0A172YA82</accession>
<feature type="transmembrane region" description="Helical" evidence="1">
    <location>
        <begin position="112"/>
        <end position="135"/>
    </location>
</feature>
<dbReference type="InterPro" id="IPR007404">
    <property type="entry name" value="YdjM-like"/>
</dbReference>
<keyword evidence="1" id="KW-1133">Transmembrane helix</keyword>
<feature type="transmembrane region" description="Helical" evidence="1">
    <location>
        <begin position="82"/>
        <end position="100"/>
    </location>
</feature>
<name>A0A172YA82_9GAMM</name>
<proteinExistence type="predicted"/>
<dbReference type="EMBL" id="CP015243">
    <property type="protein sequence ID" value="ANF56129.1"/>
    <property type="molecule type" value="Genomic_DNA"/>
</dbReference>
<keyword evidence="1" id="KW-0812">Transmembrane</keyword>
<dbReference type="STRING" id="376489.A5892_00500"/>
<feature type="transmembrane region" description="Helical" evidence="1">
    <location>
        <begin position="57"/>
        <end position="76"/>
    </location>
</feature>
<evidence type="ECO:0008006" key="4">
    <source>
        <dbReference type="Google" id="ProtNLM"/>
    </source>
</evidence>
<gene>
    <name evidence="2" type="ORF">A5892_00500</name>
</gene>
<dbReference type="KEGG" id="haa:A5892_00500"/>
<dbReference type="Pfam" id="PF04307">
    <property type="entry name" value="YdjM"/>
    <property type="match status" value="1"/>
</dbReference>
<feature type="transmembrane region" description="Helical" evidence="1">
    <location>
        <begin position="23"/>
        <end position="45"/>
    </location>
</feature>
<dbReference type="RefSeq" id="WP_064121123.1">
    <property type="nucleotide sequence ID" value="NZ_CP015243.1"/>
</dbReference>
<feature type="transmembrane region" description="Helical" evidence="1">
    <location>
        <begin position="141"/>
        <end position="159"/>
    </location>
</feature>